<evidence type="ECO:0000256" key="4">
    <source>
        <dbReference type="ARBA" id="ARBA00022989"/>
    </source>
</evidence>
<gene>
    <name evidence="8" type="ORF">DLD82_17815</name>
</gene>
<evidence type="ECO:0000256" key="2">
    <source>
        <dbReference type="ARBA" id="ARBA00022448"/>
    </source>
</evidence>
<feature type="transmembrane region" description="Helical" evidence="6">
    <location>
        <begin position="29"/>
        <end position="48"/>
    </location>
</feature>
<dbReference type="OrthoDB" id="117970at2157"/>
<proteinExistence type="predicted"/>
<dbReference type="Gene3D" id="1.20.1720.10">
    <property type="entry name" value="Multidrug resistance protein D"/>
    <property type="match status" value="1"/>
</dbReference>
<dbReference type="Proteomes" id="UP000245934">
    <property type="component" value="Unassembled WGS sequence"/>
</dbReference>
<keyword evidence="9" id="KW-1185">Reference proteome</keyword>
<evidence type="ECO:0000256" key="5">
    <source>
        <dbReference type="ARBA" id="ARBA00023136"/>
    </source>
</evidence>
<dbReference type="AlphaFoldDB" id="A0A2V2N042"/>
<evidence type="ECO:0000256" key="3">
    <source>
        <dbReference type="ARBA" id="ARBA00022692"/>
    </source>
</evidence>
<protein>
    <recommendedName>
        <fullName evidence="7">Major facilitator superfamily (MFS) profile domain-containing protein</fullName>
    </recommendedName>
</protein>
<evidence type="ECO:0000313" key="8">
    <source>
        <dbReference type="EMBL" id="PWR69527.1"/>
    </source>
</evidence>
<dbReference type="GO" id="GO:0016020">
    <property type="term" value="C:membrane"/>
    <property type="evidence" value="ECO:0007669"/>
    <property type="project" value="UniProtKB-SubCell"/>
</dbReference>
<accession>A0A2V2N042</accession>
<dbReference type="InterPro" id="IPR011701">
    <property type="entry name" value="MFS"/>
</dbReference>
<dbReference type="PANTHER" id="PTHR42718:SF9">
    <property type="entry name" value="MAJOR FACILITATOR SUPERFAMILY MULTIDRUG TRANSPORTER MFSC"/>
    <property type="match status" value="1"/>
</dbReference>
<dbReference type="EMBL" id="QGMZ01000071">
    <property type="protein sequence ID" value="PWR69527.1"/>
    <property type="molecule type" value="Genomic_DNA"/>
</dbReference>
<dbReference type="Pfam" id="PF07690">
    <property type="entry name" value="MFS_1"/>
    <property type="match status" value="1"/>
</dbReference>
<dbReference type="PANTHER" id="PTHR42718">
    <property type="entry name" value="MAJOR FACILITATOR SUPERFAMILY MULTIDRUG TRANSPORTER MFSC"/>
    <property type="match status" value="1"/>
</dbReference>
<keyword evidence="3 6" id="KW-0812">Transmembrane</keyword>
<reference evidence="8 9" key="1">
    <citation type="submission" date="2018-05" db="EMBL/GenBank/DDBJ databases">
        <title>Draft genome of Methanospirillum stamsii Pt1.</title>
        <authorList>
            <person name="Dueholm M.S."/>
            <person name="Nielsen P.H."/>
            <person name="Bakmann L.F."/>
            <person name="Otzen D.E."/>
        </authorList>
    </citation>
    <scope>NUCLEOTIDE SEQUENCE [LARGE SCALE GENOMIC DNA]</scope>
    <source>
        <strain evidence="8 9">Pt1</strain>
    </source>
</reference>
<comment type="caution">
    <text evidence="8">The sequence shown here is derived from an EMBL/GenBank/DDBJ whole genome shotgun (WGS) entry which is preliminary data.</text>
</comment>
<evidence type="ECO:0000256" key="1">
    <source>
        <dbReference type="ARBA" id="ARBA00004141"/>
    </source>
</evidence>
<dbReference type="InterPro" id="IPR036259">
    <property type="entry name" value="MFS_trans_sf"/>
</dbReference>
<dbReference type="SUPFAM" id="SSF103473">
    <property type="entry name" value="MFS general substrate transporter"/>
    <property type="match status" value="1"/>
</dbReference>
<feature type="transmembrane region" description="Helical" evidence="6">
    <location>
        <begin position="54"/>
        <end position="76"/>
    </location>
</feature>
<evidence type="ECO:0000259" key="7">
    <source>
        <dbReference type="PROSITE" id="PS50850"/>
    </source>
</evidence>
<feature type="domain" description="Major facilitator superfamily (MFS) profile" evidence="7">
    <location>
        <begin position="1"/>
        <end position="92"/>
    </location>
</feature>
<keyword evidence="4 6" id="KW-1133">Transmembrane helix</keyword>
<dbReference type="PROSITE" id="PS50850">
    <property type="entry name" value="MFS"/>
    <property type="match status" value="1"/>
</dbReference>
<comment type="subcellular location">
    <subcellularLocation>
        <location evidence="1">Membrane</location>
        <topology evidence="1">Multi-pass membrane protein</topology>
    </subcellularLocation>
</comment>
<dbReference type="InterPro" id="IPR020846">
    <property type="entry name" value="MFS_dom"/>
</dbReference>
<keyword evidence="5 6" id="KW-0472">Membrane</keyword>
<organism evidence="8 9">
    <name type="scientific">Methanospirillum stamsii</name>
    <dbReference type="NCBI Taxonomy" id="1277351"/>
    <lineage>
        <taxon>Archaea</taxon>
        <taxon>Methanobacteriati</taxon>
        <taxon>Methanobacteriota</taxon>
        <taxon>Stenosarchaea group</taxon>
        <taxon>Methanomicrobia</taxon>
        <taxon>Methanomicrobiales</taxon>
        <taxon>Methanospirillaceae</taxon>
        <taxon>Methanospirillum</taxon>
    </lineage>
</organism>
<keyword evidence="2" id="KW-0813">Transport</keyword>
<evidence type="ECO:0000313" key="9">
    <source>
        <dbReference type="Proteomes" id="UP000245934"/>
    </source>
</evidence>
<name>A0A2V2N042_9EURY</name>
<dbReference type="GO" id="GO:0022857">
    <property type="term" value="F:transmembrane transporter activity"/>
    <property type="evidence" value="ECO:0007669"/>
    <property type="project" value="InterPro"/>
</dbReference>
<evidence type="ECO:0000256" key="6">
    <source>
        <dbReference type="SAM" id="Phobius"/>
    </source>
</evidence>
<sequence>MGSHRVHAFFTNLAPTCGRLADIFGRKKIYVYGLVIFTIASLLCGLVADIYQLIGFRVLQSIGGAIMVANGTIIVADAFPVMNWEKQWVYSL</sequence>